<protein>
    <recommendedName>
        <fullName evidence="3">IrrE N-terminal-like domain-containing protein</fullName>
    </recommendedName>
</protein>
<evidence type="ECO:0000313" key="2">
    <source>
        <dbReference type="Proteomes" id="UP001549104"/>
    </source>
</evidence>
<dbReference type="RefSeq" id="WP_354313806.1">
    <property type="nucleotide sequence ID" value="NZ_JBEPME010000005.1"/>
</dbReference>
<evidence type="ECO:0008006" key="3">
    <source>
        <dbReference type="Google" id="ProtNLM"/>
    </source>
</evidence>
<sequence>MRYDTLVLEYPQLLIIEVKDIPKGLAGLYTDNMILIDKYRGRYEKHCILAEEIGHHETTYGDITNLKNVRERKLELVARRWGYEKIVSLDKLIECYEMGYKSLEEVCTHLEITASYLKKSVDHYSSRHGISIHHNGYRIGFDPLYIRRV</sequence>
<gene>
    <name evidence="1" type="ORF">ABIC55_003240</name>
</gene>
<evidence type="ECO:0000313" key="1">
    <source>
        <dbReference type="EMBL" id="MET3658123.1"/>
    </source>
</evidence>
<comment type="caution">
    <text evidence="1">The sequence shown here is derived from an EMBL/GenBank/DDBJ whole genome shotgun (WGS) entry which is preliminary data.</text>
</comment>
<organism evidence="1 2">
    <name type="scientific">Sporosarcina psychrophila</name>
    <name type="common">Bacillus psychrophilus</name>
    <dbReference type="NCBI Taxonomy" id="1476"/>
    <lineage>
        <taxon>Bacteria</taxon>
        <taxon>Bacillati</taxon>
        <taxon>Bacillota</taxon>
        <taxon>Bacilli</taxon>
        <taxon>Bacillales</taxon>
        <taxon>Caryophanaceae</taxon>
        <taxon>Sporosarcina</taxon>
    </lineage>
</organism>
<proteinExistence type="predicted"/>
<name>A0ABV2KAL7_SPOPS</name>
<keyword evidence="2" id="KW-1185">Reference proteome</keyword>
<accession>A0ABV2KAL7</accession>
<dbReference type="Proteomes" id="UP001549104">
    <property type="component" value="Unassembled WGS sequence"/>
</dbReference>
<reference evidence="1 2" key="1">
    <citation type="submission" date="2024-06" db="EMBL/GenBank/DDBJ databases">
        <title>Sorghum-associated microbial communities from plants grown in Nebraska, USA.</title>
        <authorList>
            <person name="Schachtman D."/>
        </authorList>
    </citation>
    <scope>NUCLEOTIDE SEQUENCE [LARGE SCALE GENOMIC DNA]</scope>
    <source>
        <strain evidence="1 2">1288</strain>
    </source>
</reference>
<dbReference type="EMBL" id="JBEPME010000005">
    <property type="protein sequence ID" value="MET3658123.1"/>
    <property type="molecule type" value="Genomic_DNA"/>
</dbReference>